<dbReference type="SUPFAM" id="SSF56112">
    <property type="entry name" value="Protein kinase-like (PK-like)"/>
    <property type="match status" value="1"/>
</dbReference>
<evidence type="ECO:0000256" key="8">
    <source>
        <dbReference type="SAM" id="MobiDB-lite"/>
    </source>
</evidence>
<dbReference type="PROSITE" id="PS50011">
    <property type="entry name" value="PROTEIN_KINASE_DOM"/>
    <property type="match status" value="1"/>
</dbReference>
<dbReference type="PROSITE" id="PS00108">
    <property type="entry name" value="PROTEIN_KINASE_ST"/>
    <property type="match status" value="1"/>
</dbReference>
<evidence type="ECO:0000256" key="5">
    <source>
        <dbReference type="ARBA" id="ARBA00022777"/>
    </source>
</evidence>
<dbReference type="GO" id="GO:0004674">
    <property type="term" value="F:protein serine/threonine kinase activity"/>
    <property type="evidence" value="ECO:0007669"/>
    <property type="project" value="UniProtKB-KW"/>
</dbReference>
<evidence type="ECO:0000256" key="6">
    <source>
        <dbReference type="ARBA" id="ARBA00022840"/>
    </source>
</evidence>
<reference evidence="10 11" key="1">
    <citation type="submission" date="2019-02" db="EMBL/GenBank/DDBJ databases">
        <title>Draft genome sequence of Amycolatopsis sp. 8-3EHSu isolated from roots of Suaeda maritima.</title>
        <authorList>
            <person name="Duangmal K."/>
            <person name="Chantavorakit T."/>
        </authorList>
    </citation>
    <scope>NUCLEOTIDE SEQUENCE [LARGE SCALE GENOMIC DNA]</scope>
    <source>
        <strain evidence="10 11">8-3EHSu</strain>
    </source>
</reference>
<evidence type="ECO:0000313" key="11">
    <source>
        <dbReference type="Proteomes" id="UP000292003"/>
    </source>
</evidence>
<dbReference type="InterPro" id="IPR008271">
    <property type="entry name" value="Ser/Thr_kinase_AS"/>
</dbReference>
<dbReference type="Gene3D" id="3.30.200.20">
    <property type="entry name" value="Phosphorylase Kinase, domain 1"/>
    <property type="match status" value="1"/>
</dbReference>
<feature type="compositionally biased region" description="Pro residues" evidence="8">
    <location>
        <begin position="352"/>
        <end position="361"/>
    </location>
</feature>
<dbReference type="Proteomes" id="UP000292003">
    <property type="component" value="Unassembled WGS sequence"/>
</dbReference>
<dbReference type="Pfam" id="PF00069">
    <property type="entry name" value="Pkinase"/>
    <property type="match status" value="1"/>
</dbReference>
<dbReference type="PANTHER" id="PTHR43289:SF6">
    <property type="entry name" value="SERINE_THREONINE-PROTEIN KINASE NEKL-3"/>
    <property type="match status" value="1"/>
</dbReference>
<accession>A0A4Q7J061</accession>
<keyword evidence="5 10" id="KW-0418">Kinase</keyword>
<gene>
    <name evidence="10" type="ORF">EWH70_32010</name>
</gene>
<evidence type="ECO:0000256" key="7">
    <source>
        <dbReference type="PROSITE-ProRule" id="PRU10141"/>
    </source>
</evidence>
<protein>
    <recommendedName>
        <fullName evidence="1">non-specific serine/threonine protein kinase</fullName>
        <ecNumber evidence="1">2.7.11.1</ecNumber>
    </recommendedName>
</protein>
<name>A0A4Q7J061_9PSEU</name>
<evidence type="ECO:0000256" key="1">
    <source>
        <dbReference type="ARBA" id="ARBA00012513"/>
    </source>
</evidence>
<feature type="compositionally biased region" description="Low complexity" evidence="8">
    <location>
        <begin position="340"/>
        <end position="351"/>
    </location>
</feature>
<keyword evidence="3" id="KW-0808">Transferase</keyword>
<keyword evidence="11" id="KW-1185">Reference proteome</keyword>
<dbReference type="AlphaFoldDB" id="A0A4Q7J061"/>
<evidence type="ECO:0000313" key="10">
    <source>
        <dbReference type="EMBL" id="RZQ59756.1"/>
    </source>
</evidence>
<feature type="compositionally biased region" description="Low complexity" evidence="8">
    <location>
        <begin position="375"/>
        <end position="386"/>
    </location>
</feature>
<evidence type="ECO:0000256" key="2">
    <source>
        <dbReference type="ARBA" id="ARBA00022527"/>
    </source>
</evidence>
<dbReference type="EMBL" id="SFCC01000021">
    <property type="protein sequence ID" value="RZQ59756.1"/>
    <property type="molecule type" value="Genomic_DNA"/>
</dbReference>
<dbReference type="GO" id="GO:0005524">
    <property type="term" value="F:ATP binding"/>
    <property type="evidence" value="ECO:0007669"/>
    <property type="project" value="UniProtKB-UniRule"/>
</dbReference>
<evidence type="ECO:0000256" key="4">
    <source>
        <dbReference type="ARBA" id="ARBA00022741"/>
    </source>
</evidence>
<feature type="compositionally biased region" description="Low complexity" evidence="8">
    <location>
        <begin position="393"/>
        <end position="415"/>
    </location>
</feature>
<keyword evidence="6 7" id="KW-0067">ATP-binding</keyword>
<dbReference type="Gene3D" id="1.10.510.10">
    <property type="entry name" value="Transferase(Phosphotransferase) domain 1"/>
    <property type="match status" value="1"/>
</dbReference>
<feature type="binding site" evidence="7">
    <location>
        <position position="85"/>
    </location>
    <ligand>
        <name>ATP</name>
        <dbReference type="ChEBI" id="CHEBI:30616"/>
    </ligand>
</feature>
<feature type="domain" description="Protein kinase" evidence="9">
    <location>
        <begin position="56"/>
        <end position="300"/>
    </location>
</feature>
<dbReference type="InterPro" id="IPR011009">
    <property type="entry name" value="Kinase-like_dom_sf"/>
</dbReference>
<dbReference type="CDD" id="cd14014">
    <property type="entry name" value="STKc_PknB_like"/>
    <property type="match status" value="1"/>
</dbReference>
<organism evidence="10 11">
    <name type="scientific">Amycolatopsis suaedae</name>
    <dbReference type="NCBI Taxonomy" id="2510978"/>
    <lineage>
        <taxon>Bacteria</taxon>
        <taxon>Bacillati</taxon>
        <taxon>Actinomycetota</taxon>
        <taxon>Actinomycetes</taxon>
        <taxon>Pseudonocardiales</taxon>
        <taxon>Pseudonocardiaceae</taxon>
        <taxon>Amycolatopsis</taxon>
    </lineage>
</organism>
<keyword evidence="4 7" id="KW-0547">Nucleotide-binding</keyword>
<dbReference type="EC" id="2.7.11.1" evidence="1"/>
<evidence type="ECO:0000259" key="9">
    <source>
        <dbReference type="PROSITE" id="PS50011"/>
    </source>
</evidence>
<keyword evidence="2 10" id="KW-0723">Serine/threonine-protein kinase</keyword>
<feature type="compositionally biased region" description="Basic and acidic residues" evidence="8">
    <location>
        <begin position="416"/>
        <end position="434"/>
    </location>
</feature>
<sequence>MRACWHSRAFVPVTPAGTVINPPSRRANGVAAVTQDGDTRPHHESEGPPAVVAGRYELRSPVGEGSTATVYRAFDRTDGRLVAVKLFHSVERRFPREVQVLRGLRCPGLIELFDAGLHSGRQFLVMRLVEGPTLAQRLAEGPLELDETVTLGQRLAAALDHVHAADITHRDVKPGNVILGEDGPALTDFGIARVADATKLTVTGAVMGTAAYLSPEQVRGEGVGPPSDVYALGLVLLECLTGQRVYPGPMAEAAVARLRRAPTVPKGLPPALARLLKRMTAGGPATRPTAAEAAAELERVRAGEQAAQRRPVLWLGVPGAAACLVTGALLLGGGTPPGPGSAESPPVRSAPAAPPDGPPSAPAGETGPVSGGVVPAADAGRTTPAAGDGGPAGTTVPPGTATPSPGQSPAPSSGQERTEEAKPVSEGKPGKGKPDNPPSSRGKGPKGD</sequence>
<feature type="region of interest" description="Disordered" evidence="8">
    <location>
        <begin position="335"/>
        <end position="448"/>
    </location>
</feature>
<dbReference type="OrthoDB" id="9762169at2"/>
<proteinExistence type="predicted"/>
<dbReference type="SMART" id="SM00220">
    <property type="entry name" value="S_TKc"/>
    <property type="match status" value="1"/>
</dbReference>
<dbReference type="InterPro" id="IPR017441">
    <property type="entry name" value="Protein_kinase_ATP_BS"/>
</dbReference>
<dbReference type="PROSITE" id="PS00107">
    <property type="entry name" value="PROTEIN_KINASE_ATP"/>
    <property type="match status" value="1"/>
</dbReference>
<comment type="caution">
    <text evidence="10">The sequence shown here is derived from an EMBL/GenBank/DDBJ whole genome shotgun (WGS) entry which is preliminary data.</text>
</comment>
<dbReference type="PANTHER" id="PTHR43289">
    <property type="entry name" value="MITOGEN-ACTIVATED PROTEIN KINASE KINASE KINASE 20-RELATED"/>
    <property type="match status" value="1"/>
</dbReference>
<dbReference type="InterPro" id="IPR000719">
    <property type="entry name" value="Prot_kinase_dom"/>
</dbReference>
<evidence type="ECO:0000256" key="3">
    <source>
        <dbReference type="ARBA" id="ARBA00022679"/>
    </source>
</evidence>